<dbReference type="EMBL" id="LT981265">
    <property type="protein sequence ID" value="SPC34114.1"/>
    <property type="molecule type" value="Genomic_DNA"/>
</dbReference>
<dbReference type="Proteomes" id="UP000236248">
    <property type="component" value="Chromosome NCAV"/>
</dbReference>
<accession>A0A2K5AR83</accession>
<gene>
    <name evidence="1" type="ORF">NCAV_0937</name>
</gene>
<evidence type="ECO:0000313" key="2">
    <source>
        <dbReference type="Proteomes" id="UP000236248"/>
    </source>
</evidence>
<dbReference type="AlphaFoldDB" id="A0A2K5AR83"/>
<proteinExistence type="predicted"/>
<organism evidence="1 2">
    <name type="scientific">Candidatus Nitrosocaldus cavascurensis</name>
    <dbReference type="NCBI Taxonomy" id="2058097"/>
    <lineage>
        <taxon>Archaea</taxon>
        <taxon>Nitrososphaerota</taxon>
        <taxon>Nitrososphaeria</taxon>
        <taxon>Candidatus Nitrosocaldales</taxon>
        <taxon>Candidatus Nitrosocaldaceae</taxon>
        <taxon>Candidatus Nitrosocaldus</taxon>
    </lineage>
</organism>
<name>A0A2K5AR83_9ARCH</name>
<sequence length="42" mass="4891">MITYGFLNIDVINNGSTLVIKFYDVNNSIRDSFEINKSRKLH</sequence>
<protein>
    <submittedName>
        <fullName evidence="1">Uncharacterized protein</fullName>
    </submittedName>
</protein>
<keyword evidence="2" id="KW-1185">Reference proteome</keyword>
<dbReference type="KEGG" id="ncv:NCAV_0937"/>
<reference evidence="2" key="1">
    <citation type="submission" date="2018-01" db="EMBL/GenBank/DDBJ databases">
        <authorList>
            <person name="Kerou L M."/>
        </authorList>
    </citation>
    <scope>NUCLEOTIDE SEQUENCE [LARGE SCALE GENOMIC DNA]</scope>
    <source>
        <strain evidence="2">SCU2</strain>
    </source>
</reference>
<evidence type="ECO:0000313" key="1">
    <source>
        <dbReference type="EMBL" id="SPC34114.1"/>
    </source>
</evidence>